<proteinExistence type="predicted"/>
<dbReference type="InterPro" id="IPR027443">
    <property type="entry name" value="IPNS-like_sf"/>
</dbReference>
<evidence type="ECO:0000313" key="1">
    <source>
        <dbReference type="EMBL" id="GKT52198.1"/>
    </source>
</evidence>
<dbReference type="RefSeq" id="XP_049134548.1">
    <property type="nucleotide sequence ID" value="XM_049278591.1"/>
</dbReference>
<gene>
    <name evidence="1" type="ORF">ColSpa_12379</name>
</gene>
<dbReference type="GeneID" id="73333181"/>
<dbReference type="PANTHER" id="PTHR30613:SF1">
    <property type="entry name" value="DUF1479 DOMAIN PROTEIN (AFU_ORTHOLOGUE AFUA_5G09280)"/>
    <property type="match status" value="1"/>
</dbReference>
<dbReference type="InterPro" id="IPR010856">
    <property type="entry name" value="Gig2-like"/>
</dbReference>
<evidence type="ECO:0008006" key="3">
    <source>
        <dbReference type="Google" id="ProtNLM"/>
    </source>
</evidence>
<keyword evidence="2" id="KW-1185">Reference proteome</keyword>
<comment type="caution">
    <text evidence="1">The sequence shown here is derived from an EMBL/GenBank/DDBJ whole genome shotgun (WGS) entry which is preliminary data.</text>
</comment>
<name>A0AA37PHC4_9PEZI</name>
<dbReference type="Pfam" id="PF07350">
    <property type="entry name" value="Gig2-like"/>
    <property type="match status" value="1"/>
</dbReference>
<dbReference type="SUPFAM" id="SSF51197">
    <property type="entry name" value="Clavaminate synthase-like"/>
    <property type="match status" value="1"/>
</dbReference>
<dbReference type="PANTHER" id="PTHR30613">
    <property type="entry name" value="UNCHARACTERIZED PROTEIN YBIU-RELATED"/>
    <property type="match status" value="1"/>
</dbReference>
<accession>A0AA37PHC4</accession>
<organism evidence="1 2">
    <name type="scientific">Colletotrichum spaethianum</name>
    <dbReference type="NCBI Taxonomy" id="700344"/>
    <lineage>
        <taxon>Eukaryota</taxon>
        <taxon>Fungi</taxon>
        <taxon>Dikarya</taxon>
        <taxon>Ascomycota</taxon>
        <taxon>Pezizomycotina</taxon>
        <taxon>Sordariomycetes</taxon>
        <taxon>Hypocreomycetidae</taxon>
        <taxon>Glomerellales</taxon>
        <taxon>Glomerellaceae</taxon>
        <taxon>Colletotrichum</taxon>
        <taxon>Colletotrichum spaethianum species complex</taxon>
    </lineage>
</organism>
<protein>
    <recommendedName>
        <fullName evidence="3">DUF1479-domain-containing protein</fullName>
    </recommendedName>
</protein>
<evidence type="ECO:0000313" key="2">
    <source>
        <dbReference type="Proteomes" id="UP001055115"/>
    </source>
</evidence>
<reference evidence="1 2" key="1">
    <citation type="submission" date="2022-03" db="EMBL/GenBank/DDBJ databases">
        <title>Genome data of Colletotrichum spp.</title>
        <authorList>
            <person name="Utami Y.D."/>
            <person name="Hiruma K."/>
        </authorList>
    </citation>
    <scope>NUCLEOTIDE SEQUENCE [LARGE SCALE GENOMIC DNA]</scope>
    <source>
        <strain evidence="1 2">MAFF 239500</strain>
    </source>
</reference>
<dbReference type="Proteomes" id="UP001055115">
    <property type="component" value="Unassembled WGS sequence"/>
</dbReference>
<dbReference type="EMBL" id="BQXU01000063">
    <property type="protein sequence ID" value="GKT52198.1"/>
    <property type="molecule type" value="Genomic_DNA"/>
</dbReference>
<dbReference type="Gene3D" id="2.60.120.330">
    <property type="entry name" value="B-lactam Antibiotic, Isopenicillin N Synthase, Chain"/>
    <property type="match status" value="1"/>
</dbReference>
<dbReference type="AlphaFoldDB" id="A0AA37PHC4"/>
<sequence length="93" mass="10032">MEPGDTVWWHTDMCHAVDPEHNGEGDASVVYIAACPTTKTNKDYVKKQLQAALVGGGPPDRVGLKLNESALKGYEGFDDVSEEGKVVLGFNLL</sequence>